<name>A0A8S5T6Q6_9CAUD</name>
<dbReference type="EMBL" id="BK032759">
    <property type="protein sequence ID" value="DAF58926.1"/>
    <property type="molecule type" value="Genomic_DNA"/>
</dbReference>
<proteinExistence type="predicted"/>
<evidence type="ECO:0000313" key="1">
    <source>
        <dbReference type="EMBL" id="DAF58926.1"/>
    </source>
</evidence>
<protein>
    <submittedName>
        <fullName evidence="1">Uncharacterized protein</fullName>
    </submittedName>
</protein>
<sequence length="31" mass="3726">MIKLVIIIQYGRQMAQITLPMKNYLKFCMVH</sequence>
<reference evidence="1" key="1">
    <citation type="journal article" date="2021" name="Proc. Natl. Acad. Sci. U.S.A.">
        <title>A Catalog of Tens of Thousands of Viruses from Human Metagenomes Reveals Hidden Associations with Chronic Diseases.</title>
        <authorList>
            <person name="Tisza M.J."/>
            <person name="Buck C.B."/>
        </authorList>
    </citation>
    <scope>NUCLEOTIDE SEQUENCE</scope>
    <source>
        <strain evidence="1">CtxMM9</strain>
    </source>
</reference>
<accession>A0A8S5T6Q6</accession>
<organism evidence="1">
    <name type="scientific">Siphoviridae sp. ctxMM9</name>
    <dbReference type="NCBI Taxonomy" id="2827973"/>
    <lineage>
        <taxon>Viruses</taxon>
        <taxon>Duplodnaviria</taxon>
        <taxon>Heunggongvirae</taxon>
        <taxon>Uroviricota</taxon>
        <taxon>Caudoviricetes</taxon>
    </lineage>
</organism>